<dbReference type="InterPro" id="IPR016197">
    <property type="entry name" value="Chromo-like_dom_sf"/>
</dbReference>
<protein>
    <recommendedName>
        <fullName evidence="1">Chromo domain-containing protein</fullName>
    </recommendedName>
</protein>
<dbReference type="SMART" id="SM00298">
    <property type="entry name" value="CHROMO"/>
    <property type="match status" value="1"/>
</dbReference>
<dbReference type="AlphaFoldDB" id="A0A8H7R9J0"/>
<dbReference type="PROSITE" id="PS50013">
    <property type="entry name" value="CHROMO_2"/>
    <property type="match status" value="1"/>
</dbReference>
<dbReference type="Proteomes" id="UP000650833">
    <property type="component" value="Unassembled WGS sequence"/>
</dbReference>
<sequence length="327" mass="38608">MILGGIQHITLLLDGHDSTIDYSKPDISAQKRWPYKLKTSGLRTQVLADINNMVINVSNSELCGVSSDGVAVDGGYTLFIKQFEKLCNKKDKKLNDNNFFYLIRKETDQELNVQEKHFNDVFGSFRSIIENQFCELHNKFKRFSNNNSTLKTDDYKYVNLQIKVAFLLKNIKLLTEDFNIITQDHHKLWVTQNFEFPTENKMVDIVLNNEIKQLEKIKLMTEMQKMVEDLDINAADNMIIDNETEVDENNTNKDDEEEIDFPQYMNLNKKKRRKENIIKHKLNENSDYTFLVKWKDYDSNNNSWVNEKDFSTKDLIKDYFCKLNIKY</sequence>
<comment type="caution">
    <text evidence="2">The sequence shown here is derived from an EMBL/GenBank/DDBJ whole genome shotgun (WGS) entry which is preliminary data.</text>
</comment>
<dbReference type="Gene3D" id="2.40.50.40">
    <property type="match status" value="1"/>
</dbReference>
<evidence type="ECO:0000313" key="3">
    <source>
        <dbReference type="Proteomes" id="UP000650833"/>
    </source>
</evidence>
<evidence type="ECO:0000313" key="2">
    <source>
        <dbReference type="EMBL" id="KAG2206628.1"/>
    </source>
</evidence>
<organism evidence="2 3">
    <name type="scientific">Mucor plumbeus</name>
    <dbReference type="NCBI Taxonomy" id="97098"/>
    <lineage>
        <taxon>Eukaryota</taxon>
        <taxon>Fungi</taxon>
        <taxon>Fungi incertae sedis</taxon>
        <taxon>Mucoromycota</taxon>
        <taxon>Mucoromycotina</taxon>
        <taxon>Mucoromycetes</taxon>
        <taxon>Mucorales</taxon>
        <taxon>Mucorineae</taxon>
        <taxon>Mucoraceae</taxon>
        <taxon>Mucor</taxon>
    </lineage>
</organism>
<proteinExistence type="predicted"/>
<keyword evidence="3" id="KW-1185">Reference proteome</keyword>
<reference evidence="2" key="1">
    <citation type="submission" date="2020-12" db="EMBL/GenBank/DDBJ databases">
        <title>Metabolic potential, ecology and presence of endohyphal bacteria is reflected in genomic diversity of Mucoromycotina.</title>
        <authorList>
            <person name="Muszewska A."/>
            <person name="Okrasinska A."/>
            <person name="Steczkiewicz K."/>
            <person name="Drgas O."/>
            <person name="Orlowska M."/>
            <person name="Perlinska-Lenart U."/>
            <person name="Aleksandrzak-Piekarczyk T."/>
            <person name="Szatraj K."/>
            <person name="Zielenkiewicz U."/>
            <person name="Pilsyk S."/>
            <person name="Malc E."/>
            <person name="Mieczkowski P."/>
            <person name="Kruszewska J.S."/>
            <person name="Biernat P."/>
            <person name="Pawlowska J."/>
        </authorList>
    </citation>
    <scope>NUCLEOTIDE SEQUENCE</scope>
    <source>
        <strain evidence="2">CBS 226.32</strain>
    </source>
</reference>
<dbReference type="SUPFAM" id="SSF54160">
    <property type="entry name" value="Chromo domain-like"/>
    <property type="match status" value="1"/>
</dbReference>
<dbReference type="InterPro" id="IPR023780">
    <property type="entry name" value="Chromo_domain"/>
</dbReference>
<accession>A0A8H7R9J0</accession>
<dbReference type="OrthoDB" id="10267344at2759"/>
<dbReference type="InterPro" id="IPR000953">
    <property type="entry name" value="Chromo/chromo_shadow_dom"/>
</dbReference>
<gene>
    <name evidence="2" type="ORF">INT46_009864</name>
</gene>
<evidence type="ECO:0000259" key="1">
    <source>
        <dbReference type="PROSITE" id="PS50013"/>
    </source>
</evidence>
<name>A0A8H7R9J0_9FUNG</name>
<dbReference type="EMBL" id="JAEPRC010000145">
    <property type="protein sequence ID" value="KAG2206628.1"/>
    <property type="molecule type" value="Genomic_DNA"/>
</dbReference>
<dbReference type="Pfam" id="PF00385">
    <property type="entry name" value="Chromo"/>
    <property type="match status" value="1"/>
</dbReference>
<feature type="domain" description="Chromo" evidence="1">
    <location>
        <begin position="272"/>
        <end position="327"/>
    </location>
</feature>